<feature type="transmembrane region" description="Helical" evidence="6">
    <location>
        <begin position="102"/>
        <end position="124"/>
    </location>
</feature>
<evidence type="ECO:0000313" key="8">
    <source>
        <dbReference type="EMBL" id="GAA5020096.1"/>
    </source>
</evidence>
<reference evidence="9" key="1">
    <citation type="journal article" date="2019" name="Int. J. Syst. Evol. Microbiol.">
        <title>The Global Catalogue of Microorganisms (GCM) 10K type strain sequencing project: providing services to taxonomists for standard genome sequencing and annotation.</title>
        <authorList>
            <consortium name="The Broad Institute Genomics Platform"/>
            <consortium name="The Broad Institute Genome Sequencing Center for Infectious Disease"/>
            <person name="Wu L."/>
            <person name="Ma J."/>
        </authorList>
    </citation>
    <scope>NUCLEOTIDE SEQUENCE [LARGE SCALE GENOMIC DNA]</scope>
    <source>
        <strain evidence="9">JCM 18409</strain>
    </source>
</reference>
<gene>
    <name evidence="8" type="ORF">GCM10023335_49430</name>
</gene>
<feature type="transmembrane region" description="Helical" evidence="6">
    <location>
        <begin position="383"/>
        <end position="403"/>
    </location>
</feature>
<proteinExistence type="predicted"/>
<feature type="transmembrane region" description="Helical" evidence="6">
    <location>
        <begin position="26"/>
        <end position="50"/>
    </location>
</feature>
<feature type="transmembrane region" description="Helical" evidence="6">
    <location>
        <begin position="265"/>
        <end position="286"/>
    </location>
</feature>
<protein>
    <submittedName>
        <fullName evidence="8">MFS transporter</fullName>
    </submittedName>
</protein>
<dbReference type="RefSeq" id="WP_345653344.1">
    <property type="nucleotide sequence ID" value="NZ_BAABKB010000021.1"/>
</dbReference>
<feature type="domain" description="Major facilitator superfamily (MFS) profile" evidence="7">
    <location>
        <begin position="23"/>
        <end position="408"/>
    </location>
</feature>
<feature type="transmembrane region" description="Helical" evidence="6">
    <location>
        <begin position="56"/>
        <end position="81"/>
    </location>
</feature>
<organism evidence="8 9">
    <name type="scientific">Streptomyces siamensis</name>
    <dbReference type="NCBI Taxonomy" id="1274986"/>
    <lineage>
        <taxon>Bacteria</taxon>
        <taxon>Bacillati</taxon>
        <taxon>Actinomycetota</taxon>
        <taxon>Actinomycetes</taxon>
        <taxon>Kitasatosporales</taxon>
        <taxon>Streptomycetaceae</taxon>
        <taxon>Streptomyces</taxon>
    </lineage>
</organism>
<keyword evidence="4 6" id="KW-1133">Transmembrane helix</keyword>
<feature type="transmembrane region" description="Helical" evidence="6">
    <location>
        <begin position="293"/>
        <end position="311"/>
    </location>
</feature>
<keyword evidence="2" id="KW-1003">Cell membrane</keyword>
<dbReference type="InterPro" id="IPR011701">
    <property type="entry name" value="MFS"/>
</dbReference>
<evidence type="ECO:0000256" key="6">
    <source>
        <dbReference type="SAM" id="Phobius"/>
    </source>
</evidence>
<dbReference type="Pfam" id="PF07690">
    <property type="entry name" value="MFS_1"/>
    <property type="match status" value="1"/>
</dbReference>
<feature type="transmembrane region" description="Helical" evidence="6">
    <location>
        <begin position="231"/>
        <end position="253"/>
    </location>
</feature>
<dbReference type="Proteomes" id="UP001501759">
    <property type="component" value="Unassembled WGS sequence"/>
</dbReference>
<evidence type="ECO:0000256" key="3">
    <source>
        <dbReference type="ARBA" id="ARBA00022692"/>
    </source>
</evidence>
<dbReference type="PANTHER" id="PTHR23513">
    <property type="entry name" value="INTEGRAL MEMBRANE EFFLUX PROTEIN-RELATED"/>
    <property type="match status" value="1"/>
</dbReference>
<keyword evidence="9" id="KW-1185">Reference proteome</keyword>
<evidence type="ECO:0000256" key="5">
    <source>
        <dbReference type="ARBA" id="ARBA00023136"/>
    </source>
</evidence>
<dbReference type="PANTHER" id="PTHR23513:SF11">
    <property type="entry name" value="STAPHYLOFERRIN A TRANSPORTER"/>
    <property type="match status" value="1"/>
</dbReference>
<dbReference type="InterPro" id="IPR020846">
    <property type="entry name" value="MFS_dom"/>
</dbReference>
<evidence type="ECO:0000259" key="7">
    <source>
        <dbReference type="PROSITE" id="PS50850"/>
    </source>
</evidence>
<evidence type="ECO:0000313" key="9">
    <source>
        <dbReference type="Proteomes" id="UP001501759"/>
    </source>
</evidence>
<keyword evidence="3 6" id="KW-0812">Transmembrane</keyword>
<evidence type="ECO:0000256" key="4">
    <source>
        <dbReference type="ARBA" id="ARBA00022989"/>
    </source>
</evidence>
<evidence type="ECO:0000256" key="1">
    <source>
        <dbReference type="ARBA" id="ARBA00004651"/>
    </source>
</evidence>
<evidence type="ECO:0000256" key="2">
    <source>
        <dbReference type="ARBA" id="ARBA00022475"/>
    </source>
</evidence>
<sequence length="414" mass="42650">MSTTTAAATSPAVGRFTPLRHSNFRLLVTGTATSALGNAITPIALAFAVLDLGGSAAQLGIVVAAYAAAEVVTALFGGVLGDRVKRQLMLEGSSAACVLTQGLVAVLVIGGWATVPLLAVIGAVNGCLGALAQPSSSAMTRATVPETLLGPAVALRSLLQTSAQVIGFAVGGVLVAAVGAGWAIAVDAATFAVAAYCFSRLTVPQTRAEGARGAILADLGEGLREVLRHRWLVLLLVQALLYHLFFGGAQSVLGPIVVGEDIGRSAWGFSMGAMMVGFVVGGLVCLRWRPRRALLAGTLLLSLTAAFPLAMAVHPTLVLVLAGAFVHGFGLQIFDVFWQLSIQENVPEDKLARVYSFDMVGSFVARPVGLLLTGPIATAVGLHAWLVVVAAVMGGSALLSTLLRDVRRLERKDA</sequence>
<dbReference type="CDD" id="cd06173">
    <property type="entry name" value="MFS_MefA_like"/>
    <property type="match status" value="1"/>
</dbReference>
<accession>A0ABP9J473</accession>
<dbReference type="SUPFAM" id="SSF103473">
    <property type="entry name" value="MFS general substrate transporter"/>
    <property type="match status" value="1"/>
</dbReference>
<dbReference type="PROSITE" id="PS50850">
    <property type="entry name" value="MFS"/>
    <property type="match status" value="1"/>
</dbReference>
<dbReference type="EMBL" id="BAABKB010000021">
    <property type="protein sequence ID" value="GAA5020096.1"/>
    <property type="molecule type" value="Genomic_DNA"/>
</dbReference>
<dbReference type="InterPro" id="IPR036259">
    <property type="entry name" value="MFS_trans_sf"/>
</dbReference>
<name>A0ABP9J473_9ACTN</name>
<feature type="transmembrane region" description="Helical" evidence="6">
    <location>
        <begin position="165"/>
        <end position="198"/>
    </location>
</feature>
<keyword evidence="5 6" id="KW-0472">Membrane</keyword>
<comment type="subcellular location">
    <subcellularLocation>
        <location evidence="1">Cell membrane</location>
        <topology evidence="1">Multi-pass membrane protein</topology>
    </subcellularLocation>
</comment>
<comment type="caution">
    <text evidence="8">The sequence shown here is derived from an EMBL/GenBank/DDBJ whole genome shotgun (WGS) entry which is preliminary data.</text>
</comment>
<dbReference type="Gene3D" id="1.20.1250.20">
    <property type="entry name" value="MFS general substrate transporter like domains"/>
    <property type="match status" value="1"/>
</dbReference>